<dbReference type="EMBL" id="AP024613">
    <property type="protein sequence ID" value="BCV46114.1"/>
    <property type="molecule type" value="Genomic_DNA"/>
</dbReference>
<evidence type="ECO:0000259" key="1">
    <source>
        <dbReference type="SMART" id="SM00382"/>
    </source>
</evidence>
<accession>A0AAD1NPA1</accession>
<dbReference type="Gene3D" id="3.40.50.300">
    <property type="entry name" value="P-loop containing nucleotide triphosphate hydrolases"/>
    <property type="match status" value="1"/>
</dbReference>
<feature type="domain" description="AAA+ ATPase" evidence="1">
    <location>
        <begin position="68"/>
        <end position="218"/>
    </location>
</feature>
<dbReference type="AlphaFoldDB" id="A0AAD1NPA1"/>
<evidence type="ECO:0000313" key="3">
    <source>
        <dbReference type="Proteomes" id="UP000825078"/>
    </source>
</evidence>
<dbReference type="Pfam" id="PF13481">
    <property type="entry name" value="AAA_25"/>
    <property type="match status" value="1"/>
</dbReference>
<gene>
    <name evidence="2" type="ORF">TUM17379_31320</name>
</gene>
<evidence type="ECO:0000313" key="2">
    <source>
        <dbReference type="EMBL" id="BCV46114.1"/>
    </source>
</evidence>
<proteinExistence type="predicted"/>
<organism evidence="2 3">
    <name type="scientific">Shewanella algae</name>
    <dbReference type="NCBI Taxonomy" id="38313"/>
    <lineage>
        <taxon>Bacteria</taxon>
        <taxon>Pseudomonadati</taxon>
        <taxon>Pseudomonadota</taxon>
        <taxon>Gammaproteobacteria</taxon>
        <taxon>Alteromonadales</taxon>
        <taxon>Shewanellaceae</taxon>
        <taxon>Shewanella</taxon>
    </lineage>
</organism>
<protein>
    <recommendedName>
        <fullName evidence="1">AAA+ ATPase domain-containing protein</fullName>
    </recommendedName>
</protein>
<dbReference type="RefSeq" id="WP_221054963.1">
    <property type="nucleotide sequence ID" value="NZ_AP024613.1"/>
</dbReference>
<dbReference type="SMART" id="SM00382">
    <property type="entry name" value="AAA"/>
    <property type="match status" value="1"/>
</dbReference>
<name>A0AAD1NPA1_9GAMM</name>
<dbReference type="InterPro" id="IPR027417">
    <property type="entry name" value="P-loop_NTPase"/>
</dbReference>
<dbReference type="InterPro" id="IPR003593">
    <property type="entry name" value="AAA+_ATPase"/>
</dbReference>
<sequence>MNKPKKGLDFADPQGRRQLDELQPIKPQLVAGSQAQALNLEQYVITDLSEIKAMLNNDNWVLDRLALEGQITVFFAAPNSGKTLLTLKLLIDSVKANRIVGEQIYYLNCDDTLRGLTTKLEICAQYGIKMLASGYNGFKNAHLIGMLDTMARNDEATGKILILDTLKKFSDLMNKTDSSAFNEAMRGFVGKGGTVIALGHVNKARSAEGKVIHQGTTDSVDDADCAYTIDVVNTVDDSFQGHKFTTKTILFENFKARGDNVNKVSYTYTKRDGGSYADMLDSVKLVDERDAEKAEKQGRVKSRLEEHAEEISLILEALEQGTNTTQAIIAYLMNEGISRARASKVLKEHTGNSLCEGHRWQKEKGDKNERIFRRLF</sequence>
<dbReference type="Proteomes" id="UP000825078">
    <property type="component" value="Chromosome"/>
</dbReference>
<reference evidence="2" key="1">
    <citation type="submission" date="2021-05" db="EMBL/GenBank/DDBJ databases">
        <title>Molecular characterization for Shewanella algae harboring chromosomal blaOXA-55-like strains isolated from clinical and environment sample.</title>
        <authorList>
            <person name="Ohama Y."/>
            <person name="Aoki K."/>
            <person name="Harada S."/>
            <person name="Moriya K."/>
            <person name="Ishii Y."/>
            <person name="Tateda K."/>
        </authorList>
    </citation>
    <scope>NUCLEOTIDE SEQUENCE</scope>
    <source>
        <strain evidence="2">TUM17379</strain>
    </source>
</reference>
<dbReference type="SUPFAM" id="SSF52540">
    <property type="entry name" value="P-loop containing nucleoside triphosphate hydrolases"/>
    <property type="match status" value="1"/>
</dbReference>